<dbReference type="Proteomes" id="UP000722357">
    <property type="component" value="Unassembled WGS sequence"/>
</dbReference>
<sequence length="116" mass="13113">MKDIIERIKLLSDTKSRSIREFSSIIGIPQTTLNNQLIGKRGLSLETILAIVNSFEDVSVDWLLRGKGEMILQEISPNSLIEDLKAEINQLKGENKIMREMLNLNIKSSSERTKTA</sequence>
<comment type="caution">
    <text evidence="1">The sequence shown here is derived from an EMBL/GenBank/DDBJ whole genome shotgun (WGS) entry which is preliminary data.</text>
</comment>
<organism evidence="1 2">
    <name type="scientific">Phocaeicola plebeius</name>
    <dbReference type="NCBI Taxonomy" id="310297"/>
    <lineage>
        <taxon>Bacteria</taxon>
        <taxon>Pseudomonadati</taxon>
        <taxon>Bacteroidota</taxon>
        <taxon>Bacteroidia</taxon>
        <taxon>Bacteroidales</taxon>
        <taxon>Bacteroidaceae</taxon>
        <taxon>Phocaeicola</taxon>
    </lineage>
</organism>
<evidence type="ECO:0000313" key="2">
    <source>
        <dbReference type="Proteomes" id="UP000722357"/>
    </source>
</evidence>
<gene>
    <name evidence="1" type="ORF">K8V40_11915</name>
</gene>
<dbReference type="InterPro" id="IPR010982">
    <property type="entry name" value="Lambda_DNA-bd_dom_sf"/>
</dbReference>
<reference evidence="1" key="2">
    <citation type="submission" date="2021-09" db="EMBL/GenBank/DDBJ databases">
        <authorList>
            <person name="Gilroy R."/>
        </authorList>
    </citation>
    <scope>NUCLEOTIDE SEQUENCE</scope>
    <source>
        <strain evidence="1">9794</strain>
    </source>
</reference>
<dbReference type="GO" id="GO:0003677">
    <property type="term" value="F:DNA binding"/>
    <property type="evidence" value="ECO:0007669"/>
    <property type="project" value="InterPro"/>
</dbReference>
<dbReference type="EMBL" id="DYWE01000120">
    <property type="protein sequence ID" value="HJF82332.1"/>
    <property type="molecule type" value="Genomic_DNA"/>
</dbReference>
<protein>
    <submittedName>
        <fullName evidence="1">Helix-turn-helix domain-containing protein</fullName>
    </submittedName>
</protein>
<dbReference type="AlphaFoldDB" id="A0A921HLV5"/>
<dbReference type="InterPro" id="IPR001387">
    <property type="entry name" value="Cro/C1-type_HTH"/>
</dbReference>
<dbReference type="CDD" id="cd00093">
    <property type="entry name" value="HTH_XRE"/>
    <property type="match status" value="1"/>
</dbReference>
<dbReference type="SUPFAM" id="SSF47413">
    <property type="entry name" value="lambda repressor-like DNA-binding domains"/>
    <property type="match status" value="1"/>
</dbReference>
<proteinExistence type="predicted"/>
<evidence type="ECO:0000313" key="1">
    <source>
        <dbReference type="EMBL" id="HJF82332.1"/>
    </source>
</evidence>
<accession>A0A921HLV5</accession>
<reference evidence="1" key="1">
    <citation type="journal article" date="2021" name="PeerJ">
        <title>Extensive microbial diversity within the chicken gut microbiome revealed by metagenomics and culture.</title>
        <authorList>
            <person name="Gilroy R."/>
            <person name="Ravi A."/>
            <person name="Getino M."/>
            <person name="Pursley I."/>
            <person name="Horton D.L."/>
            <person name="Alikhan N.F."/>
            <person name="Baker D."/>
            <person name="Gharbi K."/>
            <person name="Hall N."/>
            <person name="Watson M."/>
            <person name="Adriaenssens E.M."/>
            <person name="Foster-Nyarko E."/>
            <person name="Jarju S."/>
            <person name="Secka A."/>
            <person name="Antonio M."/>
            <person name="Oren A."/>
            <person name="Chaudhuri R.R."/>
            <person name="La Ragione R."/>
            <person name="Hildebrand F."/>
            <person name="Pallen M.J."/>
        </authorList>
    </citation>
    <scope>NUCLEOTIDE SEQUENCE</scope>
    <source>
        <strain evidence="1">9794</strain>
    </source>
</reference>
<name>A0A921HLV5_9BACT</name>
<dbReference type="Gene3D" id="1.10.260.40">
    <property type="entry name" value="lambda repressor-like DNA-binding domains"/>
    <property type="match status" value="1"/>
</dbReference>